<evidence type="ECO:0000313" key="4">
    <source>
        <dbReference type="Proteomes" id="UP000504627"/>
    </source>
</evidence>
<dbReference type="RefSeq" id="XP_039239584.1">
    <property type="nucleotide sequence ID" value="XM_039383650.1"/>
</dbReference>
<dbReference type="InParanoid" id="A0A7R5KST4"/>
<evidence type="ECO:0000313" key="5">
    <source>
        <dbReference type="RefSeq" id="XP_039239584.1"/>
    </source>
</evidence>
<feature type="region of interest" description="Disordered" evidence="2">
    <location>
        <begin position="555"/>
        <end position="583"/>
    </location>
</feature>
<accession>A0A7R5KST4</accession>
<evidence type="ECO:0000259" key="3">
    <source>
        <dbReference type="Pfam" id="PF14739"/>
    </source>
</evidence>
<dbReference type="Pfam" id="PF14739">
    <property type="entry name" value="DUF4472"/>
    <property type="match status" value="1"/>
</dbReference>
<feature type="coiled-coil region" evidence="1">
    <location>
        <begin position="111"/>
        <end position="201"/>
    </location>
</feature>
<dbReference type="PANTHER" id="PTHR22106:SF5">
    <property type="entry name" value="COILED-COIL DOMAIN-CONTAINING PROTEIN 78"/>
    <property type="match status" value="1"/>
</dbReference>
<evidence type="ECO:0000256" key="2">
    <source>
        <dbReference type="SAM" id="MobiDB-lite"/>
    </source>
</evidence>
<feature type="coiled-coil region" evidence="1">
    <location>
        <begin position="304"/>
        <end position="338"/>
    </location>
</feature>
<gene>
    <name evidence="5" type="primary">CCDC78</name>
</gene>
<sequence>MFSPWVSHPWTFIQSPSRGFSSSLDQLLPAPHRAEISASEHMDLGIVAENEKVQLQDGNDGMYQLGDSQEGMGKLASSKTDFPARVLFSEEEKLKISKDLVDLQIETNKMKEQYETENFELKNMILALESRVRELELCSEKVTGERDSLRERLRALESARKELAQEYIILKSNYLALGKELDQEVRRNEELTQELLNLAKGRNTLPGTESTHLPAMAHQSSAELERVRGKPEDVVASGHERQELERNLLGNQDHIKVELEKLKKTHDWQQKLEERVLGLGKELQEAKGAIGDTQRRLVEQSAVLLTSQSQLQEVEAENSRLQLRLKELNEEYRSRLARYIRDVANYMDSKSNHVTGHSKAPADHAAMKHFVDNMLKDIRASYKSREEQLARAARGYKKRMKDLVKKHENLLIAYGLQREQIRSLGSSAVDCGPAELHFSISDPELLTNTTRELNRLREEKAKLEMQLQELQKKRLKEASAFPLPPEQQLDEEGWAEVRKQLREFTHNTQEDLEQERSQLLTRAVVAEEQVLELQEYVDQHLARYKQEILRLRNAEGSEGPRVLSARAAAAPPLPRARTVSHDP</sequence>
<dbReference type="GeneID" id="113996728"/>
<dbReference type="PANTHER" id="PTHR22106">
    <property type="entry name" value="COILED-COIL DOMAIN-CONTAINING PROTEIN 78"/>
    <property type="match status" value="1"/>
</dbReference>
<feature type="coiled-coil region" evidence="1">
    <location>
        <begin position="446"/>
        <end position="480"/>
    </location>
</feature>
<feature type="domain" description="DUF4472" evidence="3">
    <location>
        <begin position="89"/>
        <end position="195"/>
    </location>
</feature>
<dbReference type="Proteomes" id="UP000504627">
    <property type="component" value="Unplaced"/>
</dbReference>
<proteinExistence type="predicted"/>
<dbReference type="InterPro" id="IPR039873">
    <property type="entry name" value="CCDC78"/>
</dbReference>
<reference evidence="5" key="1">
    <citation type="submission" date="2025-08" db="UniProtKB">
        <authorList>
            <consortium name="RefSeq"/>
        </authorList>
    </citation>
    <scope>IDENTIFICATION</scope>
    <source>
        <tissue evidence="5">Muscle</tissue>
    </source>
</reference>
<keyword evidence="4" id="KW-1185">Reference proteome</keyword>
<dbReference type="AlphaFoldDB" id="A0A7R5KST4"/>
<keyword evidence="1" id="KW-0175">Coiled coil</keyword>
<dbReference type="GO" id="GO:0005737">
    <property type="term" value="C:cytoplasm"/>
    <property type="evidence" value="ECO:0007669"/>
    <property type="project" value="TreeGrafter"/>
</dbReference>
<protein>
    <submittedName>
        <fullName evidence="5">Coiled-coil domain-containing protein 78 isoform X1</fullName>
    </submittedName>
</protein>
<name>A0A7R5KST4_9PASS</name>
<organism evidence="4 5">
    <name type="scientific">Pipra filicauda</name>
    <name type="common">Wire-tailed manakin</name>
    <dbReference type="NCBI Taxonomy" id="649802"/>
    <lineage>
        <taxon>Eukaryota</taxon>
        <taxon>Metazoa</taxon>
        <taxon>Chordata</taxon>
        <taxon>Craniata</taxon>
        <taxon>Vertebrata</taxon>
        <taxon>Euteleostomi</taxon>
        <taxon>Archelosauria</taxon>
        <taxon>Archosauria</taxon>
        <taxon>Dinosauria</taxon>
        <taxon>Saurischia</taxon>
        <taxon>Theropoda</taxon>
        <taxon>Coelurosauria</taxon>
        <taxon>Aves</taxon>
        <taxon>Neognathae</taxon>
        <taxon>Neoaves</taxon>
        <taxon>Telluraves</taxon>
        <taxon>Australaves</taxon>
        <taxon>Passeriformes</taxon>
        <taxon>Pipridae</taxon>
        <taxon>Pipra</taxon>
    </lineage>
</organism>
<dbReference type="CTD" id="124093"/>
<dbReference type="InterPro" id="IPR029329">
    <property type="entry name" value="DUF4472"/>
</dbReference>
<evidence type="ECO:0000256" key="1">
    <source>
        <dbReference type="SAM" id="Coils"/>
    </source>
</evidence>